<evidence type="ECO:0000256" key="1">
    <source>
        <dbReference type="ARBA" id="ARBA00023015"/>
    </source>
</evidence>
<dbReference type="Proteomes" id="UP000216361">
    <property type="component" value="Unassembled WGS sequence"/>
</dbReference>
<evidence type="ECO:0000256" key="3">
    <source>
        <dbReference type="ARBA" id="ARBA00023163"/>
    </source>
</evidence>
<dbReference type="AlphaFoldDB" id="A0A255XK25"/>
<dbReference type="OrthoDB" id="9812290at2"/>
<dbReference type="CDD" id="cd07377">
    <property type="entry name" value="WHTH_GntR"/>
    <property type="match status" value="1"/>
</dbReference>
<dbReference type="PRINTS" id="PR00035">
    <property type="entry name" value="HTHGNTR"/>
</dbReference>
<dbReference type="InterPro" id="IPR011711">
    <property type="entry name" value="GntR_C"/>
</dbReference>
<evidence type="ECO:0000313" key="6">
    <source>
        <dbReference type="Proteomes" id="UP000216361"/>
    </source>
</evidence>
<dbReference type="SUPFAM" id="SSF48008">
    <property type="entry name" value="GntR ligand-binding domain-like"/>
    <property type="match status" value="1"/>
</dbReference>
<dbReference type="SUPFAM" id="SSF46785">
    <property type="entry name" value="Winged helix' DNA-binding domain"/>
    <property type="match status" value="1"/>
</dbReference>
<reference evidence="5 6" key="1">
    <citation type="submission" date="2017-07" db="EMBL/GenBank/DDBJ databases">
        <title>Elstera cyanobacteriorum sp. nov., a novel bacterium isolated from cyanobacterial aggregates in a eutrophic lake.</title>
        <authorList>
            <person name="Cai H."/>
        </authorList>
    </citation>
    <scope>NUCLEOTIDE SEQUENCE [LARGE SCALE GENOMIC DNA]</scope>
    <source>
        <strain evidence="5 6">TH019</strain>
    </source>
</reference>
<dbReference type="PANTHER" id="PTHR43537:SF41">
    <property type="entry name" value="TRANSCRIPTIONAL REGULATORY PROTEIN"/>
    <property type="match status" value="1"/>
</dbReference>
<sequence length="231" mass="25226">MSDPQNSLAALADWLGESGPRPRTATEFVEARLRQAILSGKLAPGTALRQEELATLFGVSRMPVREALRQLEAQALVDFEPHKGAVVTEISAADAADNYAIRRALEPAALALSIPSLTDSDFERAEDLLSELDGEADQARLGDLNRRFHLCLYGAAGHPKFLALVATQLAAGDRYLRFHLAARGRDHMAQDEHRALLAAARARDVETAQAVLRRHLDVAAASIARFFAERR</sequence>
<evidence type="ECO:0000256" key="2">
    <source>
        <dbReference type="ARBA" id="ARBA00023125"/>
    </source>
</evidence>
<gene>
    <name evidence="5" type="ORF">CHR90_15295</name>
</gene>
<dbReference type="Gene3D" id="1.20.120.530">
    <property type="entry name" value="GntR ligand-binding domain-like"/>
    <property type="match status" value="1"/>
</dbReference>
<dbReference type="Gene3D" id="1.10.10.10">
    <property type="entry name" value="Winged helix-like DNA-binding domain superfamily/Winged helix DNA-binding domain"/>
    <property type="match status" value="1"/>
</dbReference>
<keyword evidence="6" id="KW-1185">Reference proteome</keyword>
<feature type="domain" description="HTH gntR-type" evidence="4">
    <location>
        <begin position="23"/>
        <end position="90"/>
    </location>
</feature>
<name>A0A255XK25_9PROT</name>
<dbReference type="SMART" id="SM00345">
    <property type="entry name" value="HTH_GNTR"/>
    <property type="match status" value="1"/>
</dbReference>
<dbReference type="PROSITE" id="PS50949">
    <property type="entry name" value="HTH_GNTR"/>
    <property type="match status" value="1"/>
</dbReference>
<proteinExistence type="predicted"/>
<dbReference type="EMBL" id="NOXS01000034">
    <property type="protein sequence ID" value="OYQ17327.1"/>
    <property type="molecule type" value="Genomic_DNA"/>
</dbReference>
<dbReference type="RefSeq" id="WP_094409957.1">
    <property type="nucleotide sequence ID" value="NZ_BMJZ01000005.1"/>
</dbReference>
<accession>A0A255XK25</accession>
<keyword evidence="2" id="KW-0238">DNA-binding</keyword>
<dbReference type="InterPro" id="IPR036388">
    <property type="entry name" value="WH-like_DNA-bd_sf"/>
</dbReference>
<comment type="caution">
    <text evidence="5">The sequence shown here is derived from an EMBL/GenBank/DDBJ whole genome shotgun (WGS) entry which is preliminary data.</text>
</comment>
<dbReference type="SMART" id="SM00895">
    <property type="entry name" value="FCD"/>
    <property type="match status" value="1"/>
</dbReference>
<dbReference type="InterPro" id="IPR000524">
    <property type="entry name" value="Tscrpt_reg_HTH_GntR"/>
</dbReference>
<dbReference type="InterPro" id="IPR036390">
    <property type="entry name" value="WH_DNA-bd_sf"/>
</dbReference>
<dbReference type="Pfam" id="PF00392">
    <property type="entry name" value="GntR"/>
    <property type="match status" value="1"/>
</dbReference>
<dbReference type="GO" id="GO:0003677">
    <property type="term" value="F:DNA binding"/>
    <property type="evidence" value="ECO:0007669"/>
    <property type="project" value="UniProtKB-KW"/>
</dbReference>
<organism evidence="5 6">
    <name type="scientific">Elstera cyanobacteriorum</name>
    <dbReference type="NCBI Taxonomy" id="2022747"/>
    <lineage>
        <taxon>Bacteria</taxon>
        <taxon>Pseudomonadati</taxon>
        <taxon>Pseudomonadota</taxon>
        <taxon>Alphaproteobacteria</taxon>
        <taxon>Rhodospirillales</taxon>
        <taxon>Rhodospirillaceae</taxon>
        <taxon>Elstera</taxon>
    </lineage>
</organism>
<dbReference type="Pfam" id="PF07729">
    <property type="entry name" value="FCD"/>
    <property type="match status" value="1"/>
</dbReference>
<evidence type="ECO:0000313" key="5">
    <source>
        <dbReference type="EMBL" id="OYQ17327.1"/>
    </source>
</evidence>
<dbReference type="PANTHER" id="PTHR43537">
    <property type="entry name" value="TRANSCRIPTIONAL REGULATOR, GNTR FAMILY"/>
    <property type="match status" value="1"/>
</dbReference>
<dbReference type="InterPro" id="IPR008920">
    <property type="entry name" value="TF_FadR/GntR_C"/>
</dbReference>
<protein>
    <submittedName>
        <fullName evidence="5">GntR family transcriptional regulator</fullName>
    </submittedName>
</protein>
<keyword evidence="3" id="KW-0804">Transcription</keyword>
<evidence type="ECO:0000259" key="4">
    <source>
        <dbReference type="PROSITE" id="PS50949"/>
    </source>
</evidence>
<keyword evidence="1" id="KW-0805">Transcription regulation</keyword>
<dbReference type="GO" id="GO:0003700">
    <property type="term" value="F:DNA-binding transcription factor activity"/>
    <property type="evidence" value="ECO:0007669"/>
    <property type="project" value="InterPro"/>
</dbReference>